<evidence type="ECO:0000313" key="6">
    <source>
        <dbReference type="EMBL" id="KOC88576.1"/>
    </source>
</evidence>
<name>A0A0L7T561_9GAMM</name>
<dbReference type="PATRIC" id="fig|1560201.3.peg.3422"/>
<dbReference type="EMBL" id="JRXE01000023">
    <property type="protein sequence ID" value="KOC88576.1"/>
    <property type="molecule type" value="Genomic_DNA"/>
</dbReference>
<dbReference type="OrthoDB" id="8717159at2"/>
<evidence type="ECO:0000313" key="8">
    <source>
        <dbReference type="Proteomes" id="UP000036851"/>
    </source>
</evidence>
<dbReference type="Proteomes" id="UP000037088">
    <property type="component" value="Unassembled WGS sequence"/>
</dbReference>
<protein>
    <recommendedName>
        <fullName evidence="5">HTH lysR-type domain-containing protein</fullName>
    </recommendedName>
</protein>
<evidence type="ECO:0000256" key="4">
    <source>
        <dbReference type="ARBA" id="ARBA00023163"/>
    </source>
</evidence>
<dbReference type="GO" id="GO:0003700">
    <property type="term" value="F:DNA-binding transcription factor activity"/>
    <property type="evidence" value="ECO:0007669"/>
    <property type="project" value="InterPro"/>
</dbReference>
<dbReference type="AlphaFoldDB" id="A0A0L7T561"/>
<organism evidence="7 8">
    <name type="scientific">Winslowiella iniecta</name>
    <dbReference type="NCBI Taxonomy" id="1560201"/>
    <lineage>
        <taxon>Bacteria</taxon>
        <taxon>Pseudomonadati</taxon>
        <taxon>Pseudomonadota</taxon>
        <taxon>Gammaproteobacteria</taxon>
        <taxon>Enterobacterales</taxon>
        <taxon>Erwiniaceae</taxon>
        <taxon>Winslowiella</taxon>
    </lineage>
</organism>
<evidence type="ECO:0000313" key="9">
    <source>
        <dbReference type="Proteomes" id="UP000037088"/>
    </source>
</evidence>
<dbReference type="RefSeq" id="WP_052900740.1">
    <property type="nucleotide sequence ID" value="NZ_JRXE01000023.1"/>
</dbReference>
<keyword evidence="4" id="KW-0804">Transcription</keyword>
<dbReference type="PROSITE" id="PS50931">
    <property type="entry name" value="HTH_LYSR"/>
    <property type="match status" value="1"/>
</dbReference>
<gene>
    <name evidence="6" type="ORF">NG42_16155</name>
    <name evidence="7" type="ORF">NG43_16835</name>
</gene>
<dbReference type="InterPro" id="IPR000847">
    <property type="entry name" value="LysR_HTH_N"/>
</dbReference>
<dbReference type="InterPro" id="IPR050389">
    <property type="entry name" value="LysR-type_TF"/>
</dbReference>
<reference evidence="8 9" key="1">
    <citation type="journal article" date="2015" name="Int. J. Syst. Evol. Microbiol.">
        <title>Erwinia iniecta sp. nov., isolated from Russian wheat aphids (Diuraphis noxia).</title>
        <authorList>
            <person name="Campillo T."/>
            <person name="Luna E."/>
            <person name="Portier P."/>
            <person name="Fischer-Le Saux M."/>
            <person name="Lapitan N."/>
            <person name="Tisserat N.A."/>
            <person name="Leach J.E."/>
        </authorList>
    </citation>
    <scope>NUCLEOTIDE SEQUENCE [LARGE SCALE GENOMIC DNA]</scope>
    <source>
        <strain evidence="6 9">B120</strain>
        <strain evidence="7 8">B149</strain>
    </source>
</reference>
<dbReference type="EMBL" id="JRXF01000029">
    <property type="protein sequence ID" value="KOC90544.1"/>
    <property type="molecule type" value="Genomic_DNA"/>
</dbReference>
<dbReference type="PANTHER" id="PTHR30118">
    <property type="entry name" value="HTH-TYPE TRANSCRIPTIONAL REGULATOR LEUO-RELATED"/>
    <property type="match status" value="1"/>
</dbReference>
<keyword evidence="9" id="KW-1185">Reference proteome</keyword>
<dbReference type="Proteomes" id="UP000036851">
    <property type="component" value="Unassembled WGS sequence"/>
</dbReference>
<dbReference type="SUPFAM" id="SSF53850">
    <property type="entry name" value="Periplasmic binding protein-like II"/>
    <property type="match status" value="1"/>
</dbReference>
<evidence type="ECO:0000313" key="7">
    <source>
        <dbReference type="EMBL" id="KOC90544.1"/>
    </source>
</evidence>
<proteinExistence type="inferred from homology"/>
<evidence type="ECO:0000259" key="5">
    <source>
        <dbReference type="PROSITE" id="PS50931"/>
    </source>
</evidence>
<dbReference type="Pfam" id="PF00126">
    <property type="entry name" value="HTH_1"/>
    <property type="match status" value="1"/>
</dbReference>
<comment type="caution">
    <text evidence="7">The sequence shown here is derived from an EMBL/GenBank/DDBJ whole genome shotgun (WGS) entry which is preliminary data.</text>
</comment>
<dbReference type="SUPFAM" id="SSF46785">
    <property type="entry name" value="Winged helix' DNA-binding domain"/>
    <property type="match status" value="1"/>
</dbReference>
<accession>A0A0L7T561</accession>
<evidence type="ECO:0000256" key="2">
    <source>
        <dbReference type="ARBA" id="ARBA00023015"/>
    </source>
</evidence>
<dbReference type="InterPro" id="IPR036390">
    <property type="entry name" value="WH_DNA-bd_sf"/>
</dbReference>
<dbReference type="InterPro" id="IPR005119">
    <property type="entry name" value="LysR_subst-bd"/>
</dbReference>
<evidence type="ECO:0000256" key="3">
    <source>
        <dbReference type="ARBA" id="ARBA00023125"/>
    </source>
</evidence>
<keyword evidence="3" id="KW-0238">DNA-binding</keyword>
<dbReference type="Gene3D" id="1.10.10.10">
    <property type="entry name" value="Winged helix-like DNA-binding domain superfamily/Winged helix DNA-binding domain"/>
    <property type="match status" value="1"/>
</dbReference>
<sequence>MPRTDLNLLIVLDALLEECSVSKAAKKLNVTPPAISKSLNKLREAFQDQILVRSGSLLILTPLAVELKPQIHNLIKNIDAVLNHNLSFDAGSASLMFNIVSNDLLISLLNSGFLDEMQDKEPNVVLDFSYDHGAADFLRKDNIDLYIGESRKLSPEIKIRTIHRDKCIIVANKNHEILRLNKTLENIASFGFISTRSKLNDDVDSLFTLQGFQRKIVGINPSYFSTIETVMRTSSLAVVPFFFLNALESFNVDVIAFEPQITLPEVNIIQAWHPRHDNSPPHKWLRDNTKDFLRKKVSAGV</sequence>
<dbReference type="Pfam" id="PF03466">
    <property type="entry name" value="LysR_substrate"/>
    <property type="match status" value="1"/>
</dbReference>
<comment type="similarity">
    <text evidence="1">Belongs to the LysR transcriptional regulatory family.</text>
</comment>
<dbReference type="PANTHER" id="PTHR30118:SF15">
    <property type="entry name" value="TRANSCRIPTIONAL REGULATORY PROTEIN"/>
    <property type="match status" value="1"/>
</dbReference>
<dbReference type="GO" id="GO:0003677">
    <property type="term" value="F:DNA binding"/>
    <property type="evidence" value="ECO:0007669"/>
    <property type="project" value="UniProtKB-KW"/>
</dbReference>
<keyword evidence="2" id="KW-0805">Transcription regulation</keyword>
<dbReference type="Gene3D" id="3.40.190.10">
    <property type="entry name" value="Periplasmic binding protein-like II"/>
    <property type="match status" value="2"/>
</dbReference>
<dbReference type="InterPro" id="IPR036388">
    <property type="entry name" value="WH-like_DNA-bd_sf"/>
</dbReference>
<evidence type="ECO:0000256" key="1">
    <source>
        <dbReference type="ARBA" id="ARBA00009437"/>
    </source>
</evidence>
<feature type="domain" description="HTH lysR-type" evidence="5">
    <location>
        <begin position="4"/>
        <end position="61"/>
    </location>
</feature>